<accession>A0A4S3K420</accession>
<evidence type="ECO:0000256" key="3">
    <source>
        <dbReference type="PIRSR" id="PIRSR607837-1"/>
    </source>
</evidence>
<comment type="similarity">
    <text evidence="1">Belongs to the DinB family.</text>
</comment>
<dbReference type="InterPro" id="IPR007837">
    <property type="entry name" value="DinB"/>
</dbReference>
<name>A0A4S3K420_9GAMM</name>
<dbReference type="OrthoDB" id="9807509at2"/>
<evidence type="ECO:0000313" key="4">
    <source>
        <dbReference type="EMBL" id="TDU25830.1"/>
    </source>
</evidence>
<dbReference type="PANTHER" id="PTHR37302:SF1">
    <property type="entry name" value="PROTEIN DINB"/>
    <property type="match status" value="1"/>
</dbReference>
<feature type="binding site" evidence="3">
    <location>
        <position position="146"/>
    </location>
    <ligand>
        <name>a divalent metal cation</name>
        <dbReference type="ChEBI" id="CHEBI:60240"/>
    </ligand>
</feature>
<dbReference type="Pfam" id="PF05163">
    <property type="entry name" value="DinB"/>
    <property type="match status" value="1"/>
</dbReference>
<evidence type="ECO:0000256" key="1">
    <source>
        <dbReference type="ARBA" id="ARBA00008635"/>
    </source>
</evidence>
<dbReference type="EMBL" id="SOBT01000011">
    <property type="protein sequence ID" value="TDU25830.1"/>
    <property type="molecule type" value="Genomic_DNA"/>
</dbReference>
<evidence type="ECO:0000313" key="5">
    <source>
        <dbReference type="Proteomes" id="UP000295341"/>
    </source>
</evidence>
<evidence type="ECO:0000256" key="2">
    <source>
        <dbReference type="ARBA" id="ARBA00022723"/>
    </source>
</evidence>
<dbReference type="Gene3D" id="1.20.120.450">
    <property type="entry name" value="dinb family like domain"/>
    <property type="match status" value="1"/>
</dbReference>
<dbReference type="Proteomes" id="UP000295341">
    <property type="component" value="Unassembled WGS sequence"/>
</dbReference>
<dbReference type="RefSeq" id="WP_133883412.1">
    <property type="nucleotide sequence ID" value="NZ_MWIN01000013.1"/>
</dbReference>
<feature type="binding site" evidence="3">
    <location>
        <position position="50"/>
    </location>
    <ligand>
        <name>a divalent metal cation</name>
        <dbReference type="ChEBI" id="CHEBI:60240"/>
    </ligand>
</feature>
<keyword evidence="5" id="KW-1185">Reference proteome</keyword>
<comment type="caution">
    <text evidence="4">The sequence shown here is derived from an EMBL/GenBank/DDBJ whole genome shotgun (WGS) entry which is preliminary data.</text>
</comment>
<keyword evidence="2 3" id="KW-0479">Metal-binding</keyword>
<dbReference type="AlphaFoldDB" id="A0A4S3K420"/>
<feature type="binding site" evidence="3">
    <location>
        <position position="150"/>
    </location>
    <ligand>
        <name>a divalent metal cation</name>
        <dbReference type="ChEBI" id="CHEBI:60240"/>
    </ligand>
</feature>
<dbReference type="PANTHER" id="PTHR37302">
    <property type="entry name" value="SLR1116 PROTEIN"/>
    <property type="match status" value="1"/>
</dbReference>
<dbReference type="SUPFAM" id="SSF109854">
    <property type="entry name" value="DinB/YfiT-like putative metalloenzymes"/>
    <property type="match status" value="1"/>
</dbReference>
<gene>
    <name evidence="4" type="ORF">DFR24_4275</name>
</gene>
<proteinExistence type="inferred from homology"/>
<organism evidence="4 5">
    <name type="scientific">Panacagrimonas perspica</name>
    <dbReference type="NCBI Taxonomy" id="381431"/>
    <lineage>
        <taxon>Bacteria</taxon>
        <taxon>Pseudomonadati</taxon>
        <taxon>Pseudomonadota</taxon>
        <taxon>Gammaproteobacteria</taxon>
        <taxon>Nevskiales</taxon>
        <taxon>Nevskiaceae</taxon>
        <taxon>Panacagrimonas</taxon>
    </lineage>
</organism>
<protein>
    <submittedName>
        <fullName evidence="4">Putative damage-inducible protein DinB</fullName>
    </submittedName>
</protein>
<dbReference type="GO" id="GO:0046872">
    <property type="term" value="F:metal ion binding"/>
    <property type="evidence" value="ECO:0007669"/>
    <property type="project" value="UniProtKB-KW"/>
</dbReference>
<sequence length="181" mass="20131">MDRCANLRLLAEYNRWMNDKVYEAAGRLDAGALAADRGAFFGSILGTLNHLVAADLIWLGRFREHPARPALLDGLDAWPVPASLDHLLYADFAELRGHRRRLDALIVDWAAALREPDLDIPLEYRNTRGVLARRDLGSLAVHLFNHQTHHRGQATTLLTQAGEDVGVTDLLMLIPNLAEIG</sequence>
<dbReference type="InterPro" id="IPR034660">
    <property type="entry name" value="DinB/YfiT-like"/>
</dbReference>
<reference evidence="4 5" key="1">
    <citation type="submission" date="2019-03" db="EMBL/GenBank/DDBJ databases">
        <title>Genomic Encyclopedia of Type Strains, Phase IV (KMG-IV): sequencing the most valuable type-strain genomes for metagenomic binning, comparative biology and taxonomic classification.</title>
        <authorList>
            <person name="Goeker M."/>
        </authorList>
    </citation>
    <scope>NUCLEOTIDE SEQUENCE [LARGE SCALE GENOMIC DNA]</scope>
    <source>
        <strain evidence="4 5">DSM 26377</strain>
    </source>
</reference>